<feature type="signal peptide" evidence="2">
    <location>
        <begin position="1"/>
        <end position="18"/>
    </location>
</feature>
<evidence type="ECO:0000256" key="1">
    <source>
        <dbReference type="ARBA" id="ARBA00010790"/>
    </source>
</evidence>
<evidence type="ECO:0000259" key="4">
    <source>
        <dbReference type="Pfam" id="PF05199"/>
    </source>
</evidence>
<dbReference type="InterPro" id="IPR007867">
    <property type="entry name" value="GMC_OxRtase_C"/>
</dbReference>
<dbReference type="SUPFAM" id="SSF54373">
    <property type="entry name" value="FAD-linked reductases, C-terminal domain"/>
    <property type="match status" value="1"/>
</dbReference>
<keyword evidence="6" id="KW-1185">Reference proteome</keyword>
<dbReference type="EMBL" id="JAPWTJ010000018">
    <property type="protein sequence ID" value="KAJ8985231.1"/>
    <property type="molecule type" value="Genomic_DNA"/>
</dbReference>
<dbReference type="InterPro" id="IPR012132">
    <property type="entry name" value="GMC_OxRdtase"/>
</dbReference>
<evidence type="ECO:0000313" key="6">
    <source>
        <dbReference type="Proteomes" id="UP001162164"/>
    </source>
</evidence>
<reference evidence="5" key="1">
    <citation type="journal article" date="2023" name="Insect Mol. Biol.">
        <title>Genome sequencing provides insights into the evolution of gene families encoding plant cell wall-degrading enzymes in longhorned beetles.</title>
        <authorList>
            <person name="Shin N.R."/>
            <person name="Okamura Y."/>
            <person name="Kirsch R."/>
            <person name="Pauchet Y."/>
        </authorList>
    </citation>
    <scope>NUCLEOTIDE SEQUENCE</scope>
    <source>
        <strain evidence="5">MMC_N1</strain>
    </source>
</reference>
<gene>
    <name evidence="5" type="ORF">NQ317_018260</name>
</gene>
<dbReference type="PIRSF" id="PIRSF000137">
    <property type="entry name" value="Alcohol_oxidase"/>
    <property type="match status" value="1"/>
</dbReference>
<dbReference type="InterPro" id="IPR000172">
    <property type="entry name" value="GMC_OxRdtase_N"/>
</dbReference>
<comment type="similarity">
    <text evidence="1">Belongs to the GMC oxidoreductase family.</text>
</comment>
<evidence type="ECO:0000313" key="5">
    <source>
        <dbReference type="EMBL" id="KAJ8985231.1"/>
    </source>
</evidence>
<dbReference type="SUPFAM" id="SSF51905">
    <property type="entry name" value="FAD/NAD(P)-binding domain"/>
    <property type="match status" value="1"/>
</dbReference>
<feature type="chain" id="PRO_5045043774" evidence="2">
    <location>
        <begin position="19"/>
        <end position="656"/>
    </location>
</feature>
<dbReference type="PANTHER" id="PTHR11552:SF208">
    <property type="entry name" value="RE36204P-RELATED"/>
    <property type="match status" value="1"/>
</dbReference>
<dbReference type="InterPro" id="IPR036188">
    <property type="entry name" value="FAD/NAD-bd_sf"/>
</dbReference>
<dbReference type="Gene3D" id="3.30.560.10">
    <property type="entry name" value="Glucose Oxidase, domain 3"/>
    <property type="match status" value="3"/>
</dbReference>
<dbReference type="PANTHER" id="PTHR11552">
    <property type="entry name" value="GLUCOSE-METHANOL-CHOLINE GMC OXIDOREDUCTASE"/>
    <property type="match status" value="1"/>
</dbReference>
<dbReference type="Gene3D" id="3.50.50.60">
    <property type="entry name" value="FAD/NAD(P)-binding domain"/>
    <property type="match status" value="3"/>
</dbReference>
<sequence length="656" mass="73223">MKPVQFLLLPFILSPGLFEYVADTDITEDINITKYDRFLFPGIHTPENNIGDNKEDFDFIVIGSGPSGSVIANRLSEVPEWKVLLLEAGGEASDIVDIPFLAGTLEFTDYNWGYKAEQQDGFCRGERRDCNGRTEKPSEGPPWAAMGNPGWSYEEVLPYFLKSEDAHLEKEDPGFHHQGGYLSVSDVPVRTPAVHAFVQSAQEAGYRHLDYNGQEQLGVSYVQSTTKNGRRHSAEKAFLRPIRGRKNLKILTNARAARILIRPGSDEAYGVKYARNKRYHTAVATKEVIVCAGGLNSPQLLMLSGIGPKEHLEELGIPVIKDLPVGQKMYDHATFPGIIFQLNESIVFDQEKSVMDVNEYVQFFKYGRGTFASIGGVEALAYIKTEVSDDMDAMYPDMELIFIGGGLSTDKGLAYRRIFNVPQETYDKIWKPLEDKYVYQILPMLVHPKSYGYIRLKSKNPFHWPKFYANFFSDPDNLDVSAFISAIREIQRINSKPSLQRYGAALVETPIPGKDTPILVAYIPPPTIIFEMRSKGGKVRQVTTLIHGCEEMPFDSDPYWECALRTLTATLYHQVATCKMGPEDDKEAVVNANLQVRGIKNLRVADTSVIPLPVTAHTAAPAYMVGEKAADLIRKTWSVNTSNVVGNLGNADEATV</sequence>
<dbReference type="Proteomes" id="UP001162164">
    <property type="component" value="Unassembled WGS sequence"/>
</dbReference>
<proteinExistence type="inferred from homology"/>
<feature type="domain" description="Glucose-methanol-choline oxidoreductase C-terminal" evidence="4">
    <location>
        <begin position="448"/>
        <end position="626"/>
    </location>
</feature>
<evidence type="ECO:0000256" key="2">
    <source>
        <dbReference type="SAM" id="SignalP"/>
    </source>
</evidence>
<keyword evidence="2" id="KW-0732">Signal</keyword>
<accession>A0ABQ9K3P9</accession>
<dbReference type="Pfam" id="PF00732">
    <property type="entry name" value="GMC_oxred_N"/>
    <property type="match status" value="1"/>
</dbReference>
<comment type="caution">
    <text evidence="5">The sequence shown here is derived from an EMBL/GenBank/DDBJ whole genome shotgun (WGS) entry which is preliminary data.</text>
</comment>
<organism evidence="5 6">
    <name type="scientific">Molorchus minor</name>
    <dbReference type="NCBI Taxonomy" id="1323400"/>
    <lineage>
        <taxon>Eukaryota</taxon>
        <taxon>Metazoa</taxon>
        <taxon>Ecdysozoa</taxon>
        <taxon>Arthropoda</taxon>
        <taxon>Hexapoda</taxon>
        <taxon>Insecta</taxon>
        <taxon>Pterygota</taxon>
        <taxon>Neoptera</taxon>
        <taxon>Endopterygota</taxon>
        <taxon>Coleoptera</taxon>
        <taxon>Polyphaga</taxon>
        <taxon>Cucujiformia</taxon>
        <taxon>Chrysomeloidea</taxon>
        <taxon>Cerambycidae</taxon>
        <taxon>Lamiinae</taxon>
        <taxon>Monochamini</taxon>
        <taxon>Molorchus</taxon>
    </lineage>
</organism>
<dbReference type="Pfam" id="PF05199">
    <property type="entry name" value="GMC_oxred_C"/>
    <property type="match status" value="1"/>
</dbReference>
<name>A0ABQ9K3P9_9CUCU</name>
<protein>
    <submittedName>
        <fullName evidence="5">Uncharacterized protein</fullName>
    </submittedName>
</protein>
<feature type="domain" description="Glucose-methanol-choline oxidoreductase N-terminal" evidence="3">
    <location>
        <begin position="143"/>
        <end position="333"/>
    </location>
</feature>
<evidence type="ECO:0000259" key="3">
    <source>
        <dbReference type="Pfam" id="PF00732"/>
    </source>
</evidence>